<evidence type="ECO:0000313" key="2">
    <source>
        <dbReference type="EMBL" id="KAJ5075289.1"/>
    </source>
</evidence>
<organism evidence="2 3">
    <name type="scientific">Anaeramoeba ignava</name>
    <name type="common">Anaerobic marine amoeba</name>
    <dbReference type="NCBI Taxonomy" id="1746090"/>
    <lineage>
        <taxon>Eukaryota</taxon>
        <taxon>Metamonada</taxon>
        <taxon>Anaeramoebidae</taxon>
        <taxon>Anaeramoeba</taxon>
    </lineage>
</organism>
<dbReference type="Proteomes" id="UP001149090">
    <property type="component" value="Unassembled WGS sequence"/>
</dbReference>
<keyword evidence="3" id="KW-1185">Reference proteome</keyword>
<feature type="coiled-coil region" evidence="1">
    <location>
        <begin position="165"/>
        <end position="192"/>
    </location>
</feature>
<comment type="caution">
    <text evidence="2">The sequence shown here is derived from an EMBL/GenBank/DDBJ whole genome shotgun (WGS) entry which is preliminary data.</text>
</comment>
<name>A0A9Q0LMU4_ANAIG</name>
<dbReference type="EMBL" id="JAPDFW010000065">
    <property type="protein sequence ID" value="KAJ5075289.1"/>
    <property type="molecule type" value="Genomic_DNA"/>
</dbReference>
<evidence type="ECO:0000256" key="1">
    <source>
        <dbReference type="SAM" id="Coils"/>
    </source>
</evidence>
<reference evidence="2" key="1">
    <citation type="submission" date="2022-10" db="EMBL/GenBank/DDBJ databases">
        <title>Novel sulphate-reducing endosymbionts in the free-living metamonad Anaeramoeba.</title>
        <authorList>
            <person name="Jerlstrom-Hultqvist J."/>
            <person name="Cepicka I."/>
            <person name="Gallot-Lavallee L."/>
            <person name="Salas-Leiva D."/>
            <person name="Curtis B.A."/>
            <person name="Zahonova K."/>
            <person name="Pipaliya S."/>
            <person name="Dacks J."/>
            <person name="Roger A.J."/>
        </authorList>
    </citation>
    <scope>NUCLEOTIDE SEQUENCE</scope>
    <source>
        <strain evidence="2">BMAN</strain>
    </source>
</reference>
<evidence type="ECO:0000313" key="3">
    <source>
        <dbReference type="Proteomes" id="UP001149090"/>
    </source>
</evidence>
<gene>
    <name evidence="2" type="ORF">M0811_07259</name>
</gene>
<protein>
    <submittedName>
        <fullName evidence="2">Uncharacterized protein</fullName>
    </submittedName>
</protein>
<accession>A0A9Q0LMU4</accession>
<sequence>MKMKMKMKNNNNNNNEIENENENLIISKGKSFLILKNWEYSYLDTFTKEVDIPNPNSTELIDYFEELKKFGKLKSICEQVFKIALSRIIDLTQEIFKKNNLIKQKILGNQSDNFFNEIKTIIKENDYSSEWDLKKLSKQNNGGSFQNFILKKFKYVIIEVMENFLENQNQNQNQNELQMNEKENILENNEKQMMIDKISKELIERLFCEESGYQKIYICKPSQKAKKLIYLTLEENINEKKCNICGKRLRADQTHFQKIRERNIQKYRKEIEDVFQKFGEYLIDYSEFISQKFILEKETKGNFEFQLIDKFEEYLKEKGIMFSMMNMENMFYLIHEKMLRNLFSIIKENQEYQQELLEFIDKKMSEKNLKIIRTNPENAILYSCVKVINEDEKLQKIIILNNNNNKQLLSKENKPINIIVAYIQDGFPLSKIIKFIRKRNQCLNKPKKFTSRFKNSLSKKTGQEWLKFIFNEIEKSKGRLQLIHFIQNEIPEKLKNNSISQSILLSIKENLIRINIQEKKKETSLLYYYEKKQMGNDLSTQFQKSHVSFPSEYNTSYLLSKIYSHFWNIEKQFESKEVFKMAIHSIEFLNYLKLEPFGFLFSSDLLFEVGEEGLKKEKLENLYWPTMGSHPFNKEFRKETKNWKICEKGHLNFIKFSKLKLQNWCEFCKSKLQEKEIKQNFFENLLSYSVSKFPNENIGYTLRRMNPITFRIIRLLMHLSIISVSIISDKFSNFFIQLINNCVFKPKSKEELIQQLFGHIQNDLTILSKLINTPINRAIYYFHETLNILLDLKIPKLLLNKDFFKETEARNSFETFFNNVVNEKHQFIMNKIKNKAEDLIWRKLQQKSQKLNLFDLPKPDFYSIINLFYQQKTTEKKDNYPLIEFIISNQKNLMILNLFEGFMKFANFLIKKLTEKIKKEKSNQITIKELIEKIKKEKSNQITIKEIFENEKEEKSNQITIKEIFENEKEKSNQITIKELFENEKEDVQEYFSSFKKFWELIISEVKYLMVLKDIKNESNIPIKINEINFIDYCLTEKKIYNLMISIFIDHSINIHNEMIESPLLQNLFQKLEEKEKEKEFSEIQLDLPFLETEVDFTKFVRFDFEEFSRFIYIGELNNELNLIEEYIFKKLSYLKKFKYYKNVIEDFQFLNEKPEIKTEFLETEEWKQEKLKKFHLFKIKEELTRNNLNKTILELIKFVISSCKRINMKKNTEEKRQELREMGIMDFFQKKIESENFTGINQAKLIEFSKFVKLKHLLFIWNDLKIDFETVLENLPKKFRIELTSFQALELENSIKKMKETNQFFEYLKEFLIKLNDNINPAYSFRDLFLFSIEEKESNVYKEIEEKFDIEHKFLISNSLEIFKSIERTLRKRTN</sequence>
<proteinExistence type="predicted"/>
<keyword evidence="1" id="KW-0175">Coiled coil</keyword>